<keyword evidence="1" id="KW-0808">Transferase</keyword>
<organism evidence="10 11">
    <name type="scientific">Massilia rubra</name>
    <dbReference type="NCBI Taxonomy" id="2607910"/>
    <lineage>
        <taxon>Bacteria</taxon>
        <taxon>Pseudomonadati</taxon>
        <taxon>Pseudomonadota</taxon>
        <taxon>Betaproteobacteria</taxon>
        <taxon>Burkholderiales</taxon>
        <taxon>Oxalobacteraceae</taxon>
        <taxon>Telluria group</taxon>
        <taxon>Massilia</taxon>
    </lineage>
</organism>
<comment type="caution">
    <text evidence="10">The sequence shown here is derived from an EMBL/GenBank/DDBJ whole genome shotgun (WGS) entry which is preliminary data.</text>
</comment>
<dbReference type="InterPro" id="IPR017441">
    <property type="entry name" value="Protein_kinase_ATP_BS"/>
</dbReference>
<protein>
    <submittedName>
        <fullName evidence="10">Protein kinase</fullName>
    </submittedName>
</protein>
<dbReference type="Gene3D" id="1.10.510.10">
    <property type="entry name" value="Transferase(Phosphotransferase) domain 1"/>
    <property type="match status" value="1"/>
</dbReference>
<dbReference type="SMART" id="SM00220">
    <property type="entry name" value="S_TKc"/>
    <property type="match status" value="1"/>
</dbReference>
<dbReference type="InterPro" id="IPR011990">
    <property type="entry name" value="TPR-like_helical_dom_sf"/>
</dbReference>
<dbReference type="RefSeq" id="WP_167221926.1">
    <property type="nucleotide sequence ID" value="NZ_VUYU01000002.1"/>
</dbReference>
<dbReference type="Proteomes" id="UP000785613">
    <property type="component" value="Unassembled WGS sequence"/>
</dbReference>
<keyword evidence="8" id="KW-0472">Membrane</keyword>
<dbReference type="SUPFAM" id="SSF48452">
    <property type="entry name" value="TPR-like"/>
    <property type="match status" value="2"/>
</dbReference>
<dbReference type="PROSITE" id="PS50005">
    <property type="entry name" value="TPR"/>
    <property type="match status" value="2"/>
</dbReference>
<dbReference type="InterPro" id="IPR011009">
    <property type="entry name" value="Kinase-like_dom_sf"/>
</dbReference>
<keyword evidence="4 6" id="KW-0067">ATP-binding</keyword>
<evidence type="ECO:0000256" key="2">
    <source>
        <dbReference type="ARBA" id="ARBA00022741"/>
    </source>
</evidence>
<dbReference type="EMBL" id="VUYU01000002">
    <property type="protein sequence ID" value="NHZ32824.1"/>
    <property type="molecule type" value="Genomic_DNA"/>
</dbReference>
<accession>A0ABX0LMT1</accession>
<keyword evidence="11" id="KW-1185">Reference proteome</keyword>
<feature type="transmembrane region" description="Helical" evidence="8">
    <location>
        <begin position="309"/>
        <end position="328"/>
    </location>
</feature>
<dbReference type="Pfam" id="PF13432">
    <property type="entry name" value="TPR_16"/>
    <property type="match status" value="2"/>
</dbReference>
<feature type="region of interest" description="Disordered" evidence="7">
    <location>
        <begin position="1"/>
        <end position="22"/>
    </location>
</feature>
<proteinExistence type="predicted"/>
<evidence type="ECO:0000313" key="10">
    <source>
        <dbReference type="EMBL" id="NHZ32824.1"/>
    </source>
</evidence>
<sequence>MTTLTQVEKPCEPDSLAPTPPLPSHYDIRKRLGEGGFGVVYEAWDSKLRRSVAIKFTKHSVPGASDSSLMREARIAASLHHAAFVKVHAIEETGDAPGIVMELVRGRTLKEVLQDALPGIASACDWLTQLVDAMCEAHASGLIHGDLKPSNLMIEPGGRLRILDFGLAQLQDPLITTSLHQDNLQGTIAYMAPERLLGARPDAQGDIYALGVIFYELLCGARPFDNLKGMALAAAQIQSDPRSWRFTPDLATPLRELICDMTARQPAQRLPDMAQVRLRLGQLSNAAPAPQATPDAAPQARTRPRPRLAWAYAGGAVLAVAVLAGAAWRYAAPALVAVEAALTPYSEAGELKLGLAELKLHDRPGSLQSGSARFHRVLAHRADNAAAAAGLSLGYSLRYMADTQDENWLQKAAASAQQALKLDDQLALSHTAMSWVFLNQRRHDQALREIDAALRFDNGDFFAWYGKVQILRHARRFDEAFKALAQARQRFPTERAFEDELGTLHYARGEYADAERAFRRSIVLEPDAVASYAGLNASLLRQQRIEEAFAVLQQGLQVRPSAKLYGNLGNAMFLVGDYVAAAAAFEHAVSPTRGAPGDYLNWANLADALLWIPGREAEARNAYARARDLLAPQLQRAPGNATLVYRMGMYCARTGDKGQAMDLMKRALGLAPESADVRFYAGLAYELIGQRRLALQAILKARELGYPAKFIEAEPDLIALRRDPAYHAD</sequence>
<evidence type="ECO:0000256" key="1">
    <source>
        <dbReference type="ARBA" id="ARBA00022679"/>
    </source>
</evidence>
<evidence type="ECO:0000259" key="9">
    <source>
        <dbReference type="PROSITE" id="PS50011"/>
    </source>
</evidence>
<dbReference type="PANTHER" id="PTHR43289">
    <property type="entry name" value="MITOGEN-ACTIVATED PROTEIN KINASE KINASE KINASE 20-RELATED"/>
    <property type="match status" value="1"/>
</dbReference>
<dbReference type="CDD" id="cd14014">
    <property type="entry name" value="STKc_PknB_like"/>
    <property type="match status" value="1"/>
</dbReference>
<evidence type="ECO:0000256" key="7">
    <source>
        <dbReference type="SAM" id="MobiDB-lite"/>
    </source>
</evidence>
<feature type="binding site" evidence="6">
    <location>
        <position position="55"/>
    </location>
    <ligand>
        <name>ATP</name>
        <dbReference type="ChEBI" id="CHEBI:30616"/>
    </ligand>
</feature>
<dbReference type="Gene3D" id="1.25.40.10">
    <property type="entry name" value="Tetratricopeptide repeat domain"/>
    <property type="match status" value="3"/>
</dbReference>
<dbReference type="SMART" id="SM00028">
    <property type="entry name" value="TPR"/>
    <property type="match status" value="6"/>
</dbReference>
<feature type="repeat" description="TPR" evidence="5">
    <location>
        <begin position="495"/>
        <end position="528"/>
    </location>
</feature>
<evidence type="ECO:0000256" key="6">
    <source>
        <dbReference type="PROSITE-ProRule" id="PRU10141"/>
    </source>
</evidence>
<dbReference type="GO" id="GO:0016301">
    <property type="term" value="F:kinase activity"/>
    <property type="evidence" value="ECO:0007669"/>
    <property type="project" value="UniProtKB-KW"/>
</dbReference>
<dbReference type="InterPro" id="IPR019734">
    <property type="entry name" value="TPR_rpt"/>
</dbReference>
<dbReference type="PROSITE" id="PS00108">
    <property type="entry name" value="PROTEIN_KINASE_ST"/>
    <property type="match status" value="1"/>
</dbReference>
<evidence type="ECO:0000256" key="3">
    <source>
        <dbReference type="ARBA" id="ARBA00022777"/>
    </source>
</evidence>
<evidence type="ECO:0000313" key="11">
    <source>
        <dbReference type="Proteomes" id="UP000785613"/>
    </source>
</evidence>
<dbReference type="InterPro" id="IPR000719">
    <property type="entry name" value="Prot_kinase_dom"/>
</dbReference>
<feature type="repeat" description="TPR" evidence="5">
    <location>
        <begin position="641"/>
        <end position="674"/>
    </location>
</feature>
<dbReference type="Gene3D" id="3.30.200.20">
    <property type="entry name" value="Phosphorylase Kinase, domain 1"/>
    <property type="match status" value="1"/>
</dbReference>
<reference evidence="10 11" key="1">
    <citation type="submission" date="2019-09" db="EMBL/GenBank/DDBJ databases">
        <title>Taxonomy of Antarctic Massilia spp.: description of Massilia rubra sp. nov., Massilia aquatica sp. nov., Massilia mucilaginosa sp. nov., Massilia frigida sp. nov. isolated from streams, lakes and regoliths.</title>
        <authorList>
            <person name="Holochova P."/>
            <person name="Sedlacek I."/>
            <person name="Kralova S."/>
            <person name="Maslanova I."/>
            <person name="Busse H.-J."/>
            <person name="Stankova E."/>
            <person name="Vrbovska V."/>
            <person name="Kovarovic V."/>
            <person name="Bartak M."/>
            <person name="Svec P."/>
            <person name="Pantucek R."/>
        </authorList>
    </citation>
    <scope>NUCLEOTIDE SEQUENCE [LARGE SCALE GENOMIC DNA]</scope>
    <source>
        <strain evidence="10 11">CCM 8692</strain>
    </source>
</reference>
<keyword evidence="8" id="KW-0812">Transmembrane</keyword>
<evidence type="ECO:0000256" key="5">
    <source>
        <dbReference type="PROSITE-ProRule" id="PRU00339"/>
    </source>
</evidence>
<dbReference type="Pfam" id="PF00069">
    <property type="entry name" value="Pkinase"/>
    <property type="match status" value="1"/>
</dbReference>
<name>A0ABX0LMT1_9BURK</name>
<gene>
    <name evidence="10" type="ORF">F0185_04370</name>
</gene>
<evidence type="ECO:0000256" key="4">
    <source>
        <dbReference type="ARBA" id="ARBA00022840"/>
    </source>
</evidence>
<dbReference type="Pfam" id="PF13181">
    <property type="entry name" value="TPR_8"/>
    <property type="match status" value="1"/>
</dbReference>
<keyword evidence="3 10" id="KW-0418">Kinase</keyword>
<dbReference type="PROSITE" id="PS50011">
    <property type="entry name" value="PROTEIN_KINASE_DOM"/>
    <property type="match status" value="1"/>
</dbReference>
<dbReference type="SUPFAM" id="SSF56112">
    <property type="entry name" value="Protein kinase-like (PK-like)"/>
    <property type="match status" value="1"/>
</dbReference>
<keyword evidence="8" id="KW-1133">Transmembrane helix</keyword>
<keyword evidence="2 6" id="KW-0547">Nucleotide-binding</keyword>
<dbReference type="InterPro" id="IPR008271">
    <property type="entry name" value="Ser/Thr_kinase_AS"/>
</dbReference>
<dbReference type="PROSITE" id="PS00107">
    <property type="entry name" value="PROTEIN_KINASE_ATP"/>
    <property type="match status" value="1"/>
</dbReference>
<evidence type="ECO:0000256" key="8">
    <source>
        <dbReference type="SAM" id="Phobius"/>
    </source>
</evidence>
<keyword evidence="5" id="KW-0802">TPR repeat</keyword>
<dbReference type="PANTHER" id="PTHR43289:SF6">
    <property type="entry name" value="SERINE_THREONINE-PROTEIN KINASE NEKL-3"/>
    <property type="match status" value="1"/>
</dbReference>
<feature type="domain" description="Protein kinase" evidence="9">
    <location>
        <begin position="26"/>
        <end position="283"/>
    </location>
</feature>